<dbReference type="Proteomes" id="UP000192333">
    <property type="component" value="Chromosome I"/>
</dbReference>
<dbReference type="CDD" id="cd02440">
    <property type="entry name" value="AdoMet_MTases"/>
    <property type="match status" value="1"/>
</dbReference>
<dbReference type="Pfam" id="PF13649">
    <property type="entry name" value="Methyltransf_25"/>
    <property type="match status" value="1"/>
</dbReference>
<evidence type="ECO:0000259" key="2">
    <source>
        <dbReference type="Pfam" id="PF13649"/>
    </source>
</evidence>
<feature type="domain" description="Methyltransferase" evidence="2">
    <location>
        <begin position="39"/>
        <end position="128"/>
    </location>
</feature>
<sequence length="200" mass="22454">MSNFWDQKFSLTPNLYGEKPNQFLERDLKKLPPGKILLPGEGEGRNALYAAASQWEVTAIDQSPIAKKHTLKKAHDLGLDMDYHVTDIRDFHFAPETYDVVALIYFHLPENMQTEIHKKTVDALKKGGSIFIEGFGKDQLNYHSGGPKDLQMLYNLDDLKASFPGISWEEEFDGILDLDEGVGHKGAAHVIRLKGTKNSG</sequence>
<dbReference type="InterPro" id="IPR029063">
    <property type="entry name" value="SAM-dependent_MTases_sf"/>
</dbReference>
<protein>
    <submittedName>
        <fullName evidence="3">Methyltransferase domain-containing protein</fullName>
    </submittedName>
</protein>
<evidence type="ECO:0000313" key="4">
    <source>
        <dbReference type="Proteomes" id="UP000192333"/>
    </source>
</evidence>
<dbReference type="STRING" id="758820.SAMN00777080_4517"/>
<dbReference type="PANTHER" id="PTHR43861:SF3">
    <property type="entry name" value="PUTATIVE (AFU_ORTHOLOGUE AFUA_2G14390)-RELATED"/>
    <property type="match status" value="1"/>
</dbReference>
<reference evidence="4" key="1">
    <citation type="submission" date="2017-04" db="EMBL/GenBank/DDBJ databases">
        <authorList>
            <person name="Varghese N."/>
            <person name="Submissions S."/>
        </authorList>
    </citation>
    <scope>NUCLEOTIDE SEQUENCE [LARGE SCALE GENOMIC DNA]</scope>
    <source>
        <strain evidence="4">DSM 16537</strain>
    </source>
</reference>
<accession>A0A1W2HB70</accession>
<dbReference type="Gene3D" id="3.40.50.150">
    <property type="entry name" value="Vaccinia Virus protein VP39"/>
    <property type="match status" value="1"/>
</dbReference>
<gene>
    <name evidence="3" type="ORF">SAMN00777080_4517</name>
</gene>
<dbReference type="RefSeq" id="WP_084122815.1">
    <property type="nucleotide sequence ID" value="NZ_LT838813.1"/>
</dbReference>
<dbReference type="GO" id="GO:0008168">
    <property type="term" value="F:methyltransferase activity"/>
    <property type="evidence" value="ECO:0007669"/>
    <property type="project" value="UniProtKB-KW"/>
</dbReference>
<keyword evidence="3" id="KW-0489">Methyltransferase</keyword>
<dbReference type="EMBL" id="LT838813">
    <property type="protein sequence ID" value="SMD45846.1"/>
    <property type="molecule type" value="Genomic_DNA"/>
</dbReference>
<proteinExistence type="predicted"/>
<organism evidence="3 4">
    <name type="scientific">Aquiflexum balticum DSM 16537</name>
    <dbReference type="NCBI Taxonomy" id="758820"/>
    <lineage>
        <taxon>Bacteria</taxon>
        <taxon>Pseudomonadati</taxon>
        <taxon>Bacteroidota</taxon>
        <taxon>Cytophagia</taxon>
        <taxon>Cytophagales</taxon>
        <taxon>Cyclobacteriaceae</taxon>
        <taxon>Aquiflexum</taxon>
    </lineage>
</organism>
<dbReference type="OrthoDB" id="9804312at2"/>
<keyword evidence="1 3" id="KW-0808">Transferase</keyword>
<evidence type="ECO:0000313" key="3">
    <source>
        <dbReference type="EMBL" id="SMD45846.1"/>
    </source>
</evidence>
<name>A0A1W2HB70_9BACT</name>
<keyword evidence="4" id="KW-1185">Reference proteome</keyword>
<dbReference type="AlphaFoldDB" id="A0A1W2HB70"/>
<dbReference type="SUPFAM" id="SSF53335">
    <property type="entry name" value="S-adenosyl-L-methionine-dependent methyltransferases"/>
    <property type="match status" value="1"/>
</dbReference>
<dbReference type="GO" id="GO:0032259">
    <property type="term" value="P:methylation"/>
    <property type="evidence" value="ECO:0007669"/>
    <property type="project" value="UniProtKB-KW"/>
</dbReference>
<dbReference type="InterPro" id="IPR041698">
    <property type="entry name" value="Methyltransf_25"/>
</dbReference>
<dbReference type="PANTHER" id="PTHR43861">
    <property type="entry name" value="TRANS-ACONITATE 2-METHYLTRANSFERASE-RELATED"/>
    <property type="match status" value="1"/>
</dbReference>
<evidence type="ECO:0000256" key="1">
    <source>
        <dbReference type="ARBA" id="ARBA00022679"/>
    </source>
</evidence>